<evidence type="ECO:0000256" key="4">
    <source>
        <dbReference type="ARBA" id="ARBA00022622"/>
    </source>
</evidence>
<reference evidence="9" key="1">
    <citation type="submission" date="2016-12" db="EMBL/GenBank/DDBJ databases">
        <title>Extending the VSGnome of Trypanosoma brucei strain TREU927.</title>
        <authorList>
            <person name="Cross G.A."/>
        </authorList>
    </citation>
    <scope>NUCLEOTIDE SEQUENCE</scope>
    <source>
        <strain evidence="9">Tb927.99.1027</strain>
    </source>
</reference>
<keyword evidence="3" id="KW-1003">Cell membrane</keyword>
<evidence type="ECO:0000256" key="7">
    <source>
        <dbReference type="ARBA" id="ARBA00023288"/>
    </source>
</evidence>
<organism evidence="9">
    <name type="scientific">Trypanosoma brucei</name>
    <dbReference type="NCBI Taxonomy" id="5691"/>
    <lineage>
        <taxon>Eukaryota</taxon>
        <taxon>Discoba</taxon>
        <taxon>Euglenozoa</taxon>
        <taxon>Kinetoplastea</taxon>
        <taxon>Metakinetoplastina</taxon>
        <taxon>Trypanosomatida</taxon>
        <taxon>Trypanosomatidae</taxon>
        <taxon>Trypanosoma</taxon>
    </lineage>
</organism>
<protein>
    <submittedName>
        <fullName evidence="9">Variant surface glycoprotein</fullName>
    </submittedName>
</protein>
<dbReference type="Gene3D" id="3.90.150.10">
    <property type="entry name" value="Variant Surface Glycoprotein, subunit A domain 1"/>
    <property type="match status" value="1"/>
</dbReference>
<dbReference type="Pfam" id="PF10659">
    <property type="entry name" value="Trypan_glycop_C"/>
    <property type="match status" value="1"/>
</dbReference>
<dbReference type="EMBL" id="KY404538">
    <property type="protein sequence ID" value="ARB50789.1"/>
    <property type="molecule type" value="Genomic_DNA"/>
</dbReference>
<dbReference type="Gene3D" id="3.30.1680.40">
    <property type="match status" value="1"/>
</dbReference>
<keyword evidence="4" id="KW-0336">GPI-anchor</keyword>
<comment type="subcellular location">
    <subcellularLocation>
        <location evidence="2">Cell membrane</location>
        <topology evidence="2">Lipid-anchor</topology>
        <topology evidence="2">GPI-anchor</topology>
    </subcellularLocation>
</comment>
<accession>A0A1V0FYA1</accession>
<dbReference type="SUPFAM" id="SSF58087">
    <property type="entry name" value="Variant surface glycoprotein (N-terminal domain)"/>
    <property type="match status" value="1"/>
</dbReference>
<comment type="function">
    <text evidence="1">VSG forms a coat on the surface of the parasite. The trypanosome evades the immune response of the host by expressing a series of antigenically distinct VSGs from an estimated 1000 VSG genes.</text>
</comment>
<sequence length="387" mass="41086">MIGLLIKKGQTSTPTTGYCIVGSGANAALNPADDNIKCDTANPTFQEELAGYNGADFGPSGFKKLSQQSILDGTSHTNKCSFFKNTDTNTGTDSFHTNTPKTIFGGLVTITPAADHTATAELISNNALGQDYSSAASDTLAKKVYNALGELKKAEQGGCGTSAESIIQTILESNKLKEKVTAAVKAMKLSNKGKTPEETADIMVKEITGTTDNQATALQTAFTNGNVRQITDSDVQTKKVREISKTEDFIAGAGEAHAKVIQSVKTLQDTIEKAKQPGNKHTECEKYHNKSKECTDNGCKWKGGESGDKGECVVNTTQITEQAKQTGAGKDGAAKEGATTEKCTGKEQKECTGNCKWEDNKCKDSSFLLNKQFALSVVSAAFLALLF</sequence>
<evidence type="ECO:0000313" key="9">
    <source>
        <dbReference type="EMBL" id="ARB50789.1"/>
    </source>
</evidence>
<proteinExistence type="predicted"/>
<evidence type="ECO:0000256" key="5">
    <source>
        <dbReference type="ARBA" id="ARBA00023136"/>
    </source>
</evidence>
<keyword evidence="7" id="KW-0449">Lipoprotein</keyword>
<evidence type="ECO:0000256" key="1">
    <source>
        <dbReference type="ARBA" id="ARBA00002523"/>
    </source>
</evidence>
<dbReference type="GO" id="GO:0005886">
    <property type="term" value="C:plasma membrane"/>
    <property type="evidence" value="ECO:0007669"/>
    <property type="project" value="UniProtKB-SubCell"/>
</dbReference>
<keyword evidence="6" id="KW-0325">Glycoprotein</keyword>
<dbReference type="InterPro" id="IPR019609">
    <property type="entry name" value="Variant_surf_glycoprt_trypan_C"/>
</dbReference>
<dbReference type="VEuPathDB" id="TriTrypDB:Tb427_000160400"/>
<dbReference type="GO" id="GO:0098552">
    <property type="term" value="C:side of membrane"/>
    <property type="evidence" value="ECO:0007669"/>
    <property type="project" value="UniProtKB-KW"/>
</dbReference>
<dbReference type="AlphaFoldDB" id="A0A1V0FYA1"/>
<keyword evidence="5" id="KW-0472">Membrane</keyword>
<evidence type="ECO:0000256" key="2">
    <source>
        <dbReference type="ARBA" id="ARBA00004609"/>
    </source>
</evidence>
<evidence type="ECO:0000256" key="6">
    <source>
        <dbReference type="ARBA" id="ARBA00023180"/>
    </source>
</evidence>
<dbReference type="VEuPathDB" id="TriTrypDB:Tb927.10.16220"/>
<evidence type="ECO:0000256" key="3">
    <source>
        <dbReference type="ARBA" id="ARBA00022475"/>
    </source>
</evidence>
<evidence type="ECO:0000259" key="8">
    <source>
        <dbReference type="Pfam" id="PF10659"/>
    </source>
</evidence>
<feature type="domain" description="Trypanosome variant surface glycoprotein C-terminal" evidence="8">
    <location>
        <begin position="284"/>
        <end position="386"/>
    </location>
</feature>
<name>A0A1V0FYA1_9TRYP</name>